<evidence type="ECO:0000313" key="1">
    <source>
        <dbReference type="EMBL" id="KAL0482846.1"/>
    </source>
</evidence>
<accession>A0AAW2YZB8</accession>
<reference evidence="1 2" key="1">
    <citation type="submission" date="2024-03" db="EMBL/GenBank/DDBJ databases">
        <title>The Acrasis kona genome and developmental transcriptomes reveal deep origins of eukaryotic multicellular pathways.</title>
        <authorList>
            <person name="Sheikh S."/>
            <person name="Fu C.-J."/>
            <person name="Brown M.W."/>
            <person name="Baldauf S.L."/>
        </authorList>
    </citation>
    <scope>NUCLEOTIDE SEQUENCE [LARGE SCALE GENOMIC DNA]</scope>
    <source>
        <strain evidence="1 2">ATCC MYA-3509</strain>
    </source>
</reference>
<gene>
    <name evidence="1" type="ORF">AKO1_014139</name>
</gene>
<name>A0AAW2YZB8_9EUKA</name>
<dbReference type="GO" id="GO:0016874">
    <property type="term" value="F:ligase activity"/>
    <property type="evidence" value="ECO:0007669"/>
    <property type="project" value="UniProtKB-KW"/>
</dbReference>
<dbReference type="AlphaFoldDB" id="A0AAW2YZB8"/>
<sequence>MRLLGHGQGVKFYASHEVDTQIKSKSEKISSQHVLEWVFENTKNVTRDGFMQFCIQGLSYHKRKDAWDNLTNDDDTQTLGEKCTEVDSSDLNRLYGSPRALENVPTIVQNQIDELVRSDRFMNATLL</sequence>
<dbReference type="Proteomes" id="UP001431209">
    <property type="component" value="Unassembled WGS sequence"/>
</dbReference>
<protein>
    <submittedName>
        <fullName evidence="1">6-carboxyhexanoate-CoA ligase</fullName>
    </submittedName>
</protein>
<comment type="caution">
    <text evidence="1">The sequence shown here is derived from an EMBL/GenBank/DDBJ whole genome shotgun (WGS) entry which is preliminary data.</text>
</comment>
<keyword evidence="1" id="KW-0436">Ligase</keyword>
<evidence type="ECO:0000313" key="2">
    <source>
        <dbReference type="Proteomes" id="UP001431209"/>
    </source>
</evidence>
<dbReference type="EMBL" id="JAOPGA020000901">
    <property type="protein sequence ID" value="KAL0482846.1"/>
    <property type="molecule type" value="Genomic_DNA"/>
</dbReference>
<proteinExistence type="predicted"/>
<organism evidence="1 2">
    <name type="scientific">Acrasis kona</name>
    <dbReference type="NCBI Taxonomy" id="1008807"/>
    <lineage>
        <taxon>Eukaryota</taxon>
        <taxon>Discoba</taxon>
        <taxon>Heterolobosea</taxon>
        <taxon>Tetramitia</taxon>
        <taxon>Eutetramitia</taxon>
        <taxon>Acrasidae</taxon>
        <taxon>Acrasis</taxon>
    </lineage>
</organism>
<keyword evidence="2" id="KW-1185">Reference proteome</keyword>